<organism evidence="9">
    <name type="scientific">Singulisphaera sp. Ch08</name>
    <dbReference type="NCBI Taxonomy" id="3120278"/>
    <lineage>
        <taxon>Bacteria</taxon>
        <taxon>Pseudomonadati</taxon>
        <taxon>Planctomycetota</taxon>
        <taxon>Planctomycetia</taxon>
        <taxon>Isosphaerales</taxon>
        <taxon>Isosphaeraceae</taxon>
        <taxon>Singulisphaera</taxon>
    </lineage>
</organism>
<feature type="transmembrane region" description="Helical" evidence="7">
    <location>
        <begin position="87"/>
        <end position="113"/>
    </location>
</feature>
<dbReference type="GO" id="GO:0006508">
    <property type="term" value="P:proteolysis"/>
    <property type="evidence" value="ECO:0007669"/>
    <property type="project" value="UniProtKB-KW"/>
</dbReference>
<evidence type="ECO:0000256" key="2">
    <source>
        <dbReference type="ARBA" id="ARBA00009045"/>
    </source>
</evidence>
<feature type="domain" description="Peptidase S54 rhomboid" evidence="8">
    <location>
        <begin position="88"/>
        <end position="237"/>
    </location>
</feature>
<reference evidence="9" key="1">
    <citation type="submission" date="2024-05" db="EMBL/GenBank/DDBJ databases">
        <title>Planctomycetes of the genus Singulisphaera possess chitinolytic capabilities.</title>
        <authorList>
            <person name="Ivanova A."/>
        </authorList>
    </citation>
    <scope>NUCLEOTIDE SEQUENCE</scope>
    <source>
        <strain evidence="9">Ch08T</strain>
    </source>
</reference>
<dbReference type="InterPro" id="IPR022764">
    <property type="entry name" value="Peptidase_S54_rhomboid_dom"/>
</dbReference>
<evidence type="ECO:0000256" key="4">
    <source>
        <dbReference type="ARBA" id="ARBA00022801"/>
    </source>
</evidence>
<accession>A0AAU7CGF6</accession>
<evidence type="ECO:0000256" key="5">
    <source>
        <dbReference type="ARBA" id="ARBA00022989"/>
    </source>
</evidence>
<comment type="similarity">
    <text evidence="2">Belongs to the peptidase S54 family.</text>
</comment>
<keyword evidence="9" id="KW-0645">Protease</keyword>
<feature type="transmembrane region" description="Helical" evidence="7">
    <location>
        <begin position="12"/>
        <end position="33"/>
    </location>
</feature>
<feature type="transmembrane region" description="Helical" evidence="7">
    <location>
        <begin position="183"/>
        <end position="202"/>
    </location>
</feature>
<dbReference type="GO" id="GO:0004252">
    <property type="term" value="F:serine-type endopeptidase activity"/>
    <property type="evidence" value="ECO:0007669"/>
    <property type="project" value="InterPro"/>
</dbReference>
<dbReference type="PANTHER" id="PTHR43731:SF14">
    <property type="entry name" value="PRESENILIN-ASSOCIATED RHOMBOID-LIKE PROTEIN, MITOCHONDRIAL"/>
    <property type="match status" value="1"/>
</dbReference>
<dbReference type="Gene3D" id="1.20.1540.10">
    <property type="entry name" value="Rhomboid-like"/>
    <property type="match status" value="1"/>
</dbReference>
<keyword evidence="4 9" id="KW-0378">Hydrolase</keyword>
<dbReference type="EMBL" id="CP155447">
    <property type="protein sequence ID" value="XBH04173.1"/>
    <property type="molecule type" value="Genomic_DNA"/>
</dbReference>
<dbReference type="PANTHER" id="PTHR43731">
    <property type="entry name" value="RHOMBOID PROTEASE"/>
    <property type="match status" value="1"/>
</dbReference>
<dbReference type="SUPFAM" id="SSF144091">
    <property type="entry name" value="Rhomboid-like"/>
    <property type="match status" value="1"/>
</dbReference>
<evidence type="ECO:0000256" key="3">
    <source>
        <dbReference type="ARBA" id="ARBA00022692"/>
    </source>
</evidence>
<keyword evidence="5 7" id="KW-1133">Transmembrane helix</keyword>
<keyword evidence="3 7" id="KW-0812">Transmembrane</keyword>
<evidence type="ECO:0000259" key="8">
    <source>
        <dbReference type="Pfam" id="PF01694"/>
    </source>
</evidence>
<evidence type="ECO:0000313" key="9">
    <source>
        <dbReference type="EMBL" id="XBH04173.1"/>
    </source>
</evidence>
<feature type="transmembrane region" description="Helical" evidence="7">
    <location>
        <begin position="125"/>
        <end position="143"/>
    </location>
</feature>
<gene>
    <name evidence="9" type="ORF">V5E97_38650</name>
</gene>
<feature type="transmembrane region" description="Helical" evidence="7">
    <location>
        <begin position="214"/>
        <end position="237"/>
    </location>
</feature>
<dbReference type="GO" id="GO:0016020">
    <property type="term" value="C:membrane"/>
    <property type="evidence" value="ECO:0007669"/>
    <property type="project" value="UniProtKB-SubCell"/>
</dbReference>
<dbReference type="RefSeq" id="WP_406696924.1">
    <property type="nucleotide sequence ID" value="NZ_CP155447.1"/>
</dbReference>
<dbReference type="AlphaFoldDB" id="A0AAU7CGF6"/>
<proteinExistence type="inferred from homology"/>
<protein>
    <submittedName>
        <fullName evidence="9">Rhomboid family intramembrane serine protease</fullName>
        <ecNumber evidence="9">3.4.21.-</ecNumber>
    </submittedName>
</protein>
<evidence type="ECO:0000256" key="7">
    <source>
        <dbReference type="SAM" id="Phobius"/>
    </source>
</evidence>
<sequence>MVLPLGDLAKTRIVPFGTYGLIALNVVIFLSQLEHGTSFTTTYAATPYEISHNIDLPVFDGLALPIGPEQEELRRQIQEQEHVPFPIWLTILTSMFLHASPLHLAGNMLYLWIFGDNVEEVLGTIRYLIVYLACGLVGTLLQIEMNPDSLIPTLGASGAIAGIMGMYVVWFPHNQVRVLVFRFITQMPALYVIGFWIILQIIEGVGSAGRIGEAGGVAYLAHIGGAATGILFAFLYADRAREVEALHDAQDGWFVGP</sequence>
<name>A0AAU7CGF6_9BACT</name>
<evidence type="ECO:0000256" key="6">
    <source>
        <dbReference type="ARBA" id="ARBA00023136"/>
    </source>
</evidence>
<dbReference type="EC" id="3.4.21.-" evidence="9"/>
<feature type="transmembrane region" description="Helical" evidence="7">
    <location>
        <begin position="149"/>
        <end position="171"/>
    </location>
</feature>
<comment type="subcellular location">
    <subcellularLocation>
        <location evidence="1">Membrane</location>
        <topology evidence="1">Multi-pass membrane protein</topology>
    </subcellularLocation>
</comment>
<dbReference type="Pfam" id="PF01694">
    <property type="entry name" value="Rhomboid"/>
    <property type="match status" value="1"/>
</dbReference>
<evidence type="ECO:0000256" key="1">
    <source>
        <dbReference type="ARBA" id="ARBA00004141"/>
    </source>
</evidence>
<keyword evidence="6 7" id="KW-0472">Membrane</keyword>
<dbReference type="InterPro" id="IPR050925">
    <property type="entry name" value="Rhomboid_protease_S54"/>
</dbReference>
<dbReference type="InterPro" id="IPR035952">
    <property type="entry name" value="Rhomboid-like_sf"/>
</dbReference>